<dbReference type="AlphaFoldDB" id="A0AAV0UQ83"/>
<name>A0AAV0UQ83_9STRA</name>
<feature type="chain" id="PRO_5043404354" description="RxLR effector protein" evidence="1">
    <location>
        <begin position="19"/>
        <end position="168"/>
    </location>
</feature>
<gene>
    <name evidence="2" type="ORF">PFR001_LOCUS70</name>
    <name evidence="3" type="ORF">PFR002_LOCUS8859</name>
</gene>
<dbReference type="Proteomes" id="UP001157938">
    <property type="component" value="Unassembled WGS sequence"/>
</dbReference>
<dbReference type="EMBL" id="CAKLBC010000001">
    <property type="protein sequence ID" value="CAH0484295.1"/>
    <property type="molecule type" value="Genomic_DNA"/>
</dbReference>
<evidence type="ECO:0000313" key="2">
    <source>
        <dbReference type="EMBL" id="CAH0484295.1"/>
    </source>
</evidence>
<keyword evidence="1" id="KW-0732">Signal</keyword>
<evidence type="ECO:0000313" key="5">
    <source>
        <dbReference type="Proteomes" id="UP001159659"/>
    </source>
</evidence>
<accession>A0AAV0UQ83</accession>
<reference evidence="2 4" key="1">
    <citation type="submission" date="2021-11" db="EMBL/GenBank/DDBJ databases">
        <authorList>
            <person name="Islam A."/>
            <person name="Islam S."/>
            <person name="Flora M.S."/>
            <person name="Rahman M."/>
            <person name="Ziaur R.M."/>
            <person name="Epstein J.H."/>
            <person name="Hassan M."/>
            <person name="Klassen M."/>
            <person name="Woodard K."/>
            <person name="Webb A."/>
            <person name="Webby R.J."/>
            <person name="El Zowalaty M.E."/>
        </authorList>
    </citation>
    <scope>NUCLEOTIDE SEQUENCE [LARGE SCALE GENOMIC DNA]</scope>
    <source>
        <strain evidence="2">Pf1</strain>
    </source>
</reference>
<organism evidence="3 5">
    <name type="scientific">Peronospora farinosa</name>
    <dbReference type="NCBI Taxonomy" id="134698"/>
    <lineage>
        <taxon>Eukaryota</taxon>
        <taxon>Sar</taxon>
        <taxon>Stramenopiles</taxon>
        <taxon>Oomycota</taxon>
        <taxon>Peronosporomycetes</taxon>
        <taxon>Peronosporales</taxon>
        <taxon>Peronosporaceae</taxon>
        <taxon>Peronospora</taxon>
    </lineage>
</organism>
<protein>
    <recommendedName>
        <fullName evidence="6">RxLR effector protein</fullName>
    </recommendedName>
</protein>
<reference evidence="3" key="2">
    <citation type="submission" date="2022-12" db="EMBL/GenBank/DDBJ databases">
        <authorList>
            <person name="Webb A."/>
        </authorList>
    </citation>
    <scope>NUCLEOTIDE SEQUENCE</scope>
    <source>
        <strain evidence="3">Pf2</strain>
    </source>
</reference>
<sequence>MRLLLWVPFVVIALQVNASSSQNLKATKTLEFGSALSAQNNGQEKRYLRRADDKVVTAEEERGPVFNFDSLLNKNYGQMLEDLRKFKYTPSFSYLPYGQKIDAWLLLRALRKAFPSVEVNGKNWSTTKYFEYFMQQQLSPEMVRKKMGSGKLIDRLVTHYGMYYIQKR</sequence>
<dbReference type="EMBL" id="CANTFK010000989">
    <property type="protein sequence ID" value="CAI5739072.1"/>
    <property type="molecule type" value="Genomic_DNA"/>
</dbReference>
<comment type="caution">
    <text evidence="3">The sequence shown here is derived from an EMBL/GenBank/DDBJ whole genome shotgun (WGS) entry which is preliminary data.</text>
</comment>
<proteinExistence type="predicted"/>
<dbReference type="Proteomes" id="UP001159659">
    <property type="component" value="Unassembled WGS sequence"/>
</dbReference>
<evidence type="ECO:0000313" key="4">
    <source>
        <dbReference type="Proteomes" id="UP001157938"/>
    </source>
</evidence>
<evidence type="ECO:0008006" key="6">
    <source>
        <dbReference type="Google" id="ProtNLM"/>
    </source>
</evidence>
<evidence type="ECO:0000313" key="3">
    <source>
        <dbReference type="EMBL" id="CAI5739072.1"/>
    </source>
</evidence>
<feature type="signal peptide" evidence="1">
    <location>
        <begin position="1"/>
        <end position="18"/>
    </location>
</feature>
<keyword evidence="4" id="KW-1185">Reference proteome</keyword>
<evidence type="ECO:0000256" key="1">
    <source>
        <dbReference type="SAM" id="SignalP"/>
    </source>
</evidence>